<dbReference type="GO" id="GO:0016236">
    <property type="term" value="P:macroautophagy"/>
    <property type="evidence" value="ECO:0007669"/>
    <property type="project" value="TreeGrafter"/>
</dbReference>
<feature type="region of interest" description="Disordered" evidence="5">
    <location>
        <begin position="352"/>
        <end position="373"/>
    </location>
</feature>
<dbReference type="PROSITE" id="PS01357">
    <property type="entry name" value="ZF_ZZ_1"/>
    <property type="match status" value="1"/>
</dbReference>
<organism evidence="7 8">
    <name type="scientific">Holothuria leucospilota</name>
    <name type="common">Black long sea cucumber</name>
    <name type="synonym">Mertensiothuria leucospilota</name>
    <dbReference type="NCBI Taxonomy" id="206669"/>
    <lineage>
        <taxon>Eukaryota</taxon>
        <taxon>Metazoa</taxon>
        <taxon>Echinodermata</taxon>
        <taxon>Eleutherozoa</taxon>
        <taxon>Echinozoa</taxon>
        <taxon>Holothuroidea</taxon>
        <taxon>Aspidochirotacea</taxon>
        <taxon>Aspidochirotida</taxon>
        <taxon>Holothuriidae</taxon>
        <taxon>Holothuria</taxon>
    </lineage>
</organism>
<evidence type="ECO:0000256" key="1">
    <source>
        <dbReference type="ARBA" id="ARBA00022723"/>
    </source>
</evidence>
<keyword evidence="2 4" id="KW-0863">Zinc-finger</keyword>
<dbReference type="GO" id="GO:0000407">
    <property type="term" value="C:phagophore assembly site"/>
    <property type="evidence" value="ECO:0007669"/>
    <property type="project" value="TreeGrafter"/>
</dbReference>
<dbReference type="PANTHER" id="PTHR20930">
    <property type="entry name" value="OVARIAN CARCINOMA ANTIGEN CA125-RELATED"/>
    <property type="match status" value="1"/>
</dbReference>
<evidence type="ECO:0000313" key="7">
    <source>
        <dbReference type="EMBL" id="KAJ8022785.1"/>
    </source>
</evidence>
<reference evidence="7" key="1">
    <citation type="submission" date="2021-10" db="EMBL/GenBank/DDBJ databases">
        <title>Tropical sea cucumber genome reveals ecological adaptation and Cuvierian tubules defense mechanism.</title>
        <authorList>
            <person name="Chen T."/>
        </authorList>
    </citation>
    <scope>NUCLEOTIDE SEQUENCE</scope>
    <source>
        <strain evidence="7">Nanhai2018</strain>
        <tissue evidence="7">Muscle</tissue>
    </source>
</reference>
<dbReference type="Proteomes" id="UP001152320">
    <property type="component" value="Chromosome 20"/>
</dbReference>
<dbReference type="InterPro" id="IPR043145">
    <property type="entry name" value="Znf_ZZ_sf"/>
</dbReference>
<dbReference type="SUPFAM" id="SSF54277">
    <property type="entry name" value="CAD &amp; PB1 domains"/>
    <property type="match status" value="1"/>
</dbReference>
<name>A0A9Q0YK26_HOLLE</name>
<feature type="domain" description="ZZ-type" evidence="6">
    <location>
        <begin position="263"/>
        <end position="315"/>
    </location>
</feature>
<dbReference type="CDD" id="cd02340">
    <property type="entry name" value="ZZ_NBR1_like"/>
    <property type="match status" value="1"/>
</dbReference>
<feature type="compositionally biased region" description="Polar residues" evidence="5">
    <location>
        <begin position="354"/>
        <end position="373"/>
    </location>
</feature>
<comment type="caution">
    <text evidence="7">The sequence shown here is derived from an EMBL/GenBank/DDBJ whole genome shotgun (WGS) entry which is preliminary data.</text>
</comment>
<accession>A0A9Q0YK26</accession>
<evidence type="ECO:0000313" key="8">
    <source>
        <dbReference type="Proteomes" id="UP001152320"/>
    </source>
</evidence>
<dbReference type="PROSITE" id="PS50135">
    <property type="entry name" value="ZF_ZZ_2"/>
    <property type="match status" value="1"/>
</dbReference>
<keyword evidence="8" id="KW-1185">Reference proteome</keyword>
<protein>
    <submittedName>
        <fullName evidence="7">Next to BRCA1 protein1 protein</fullName>
    </submittedName>
</protein>
<evidence type="ECO:0000256" key="2">
    <source>
        <dbReference type="ARBA" id="ARBA00022771"/>
    </source>
</evidence>
<gene>
    <name evidence="7" type="ORF">HOLleu_37777</name>
</gene>
<dbReference type="FunFam" id="3.30.60.90:FF:000007">
    <property type="entry name" value="Next to BRCA1 gene 1 protein"/>
    <property type="match status" value="1"/>
</dbReference>
<dbReference type="GO" id="GO:0008270">
    <property type="term" value="F:zinc ion binding"/>
    <property type="evidence" value="ECO:0007669"/>
    <property type="project" value="UniProtKB-KW"/>
</dbReference>
<keyword evidence="3" id="KW-0862">Zinc</keyword>
<dbReference type="SUPFAM" id="SSF57850">
    <property type="entry name" value="RING/U-box"/>
    <property type="match status" value="1"/>
</dbReference>
<dbReference type="GO" id="GO:0070013">
    <property type="term" value="C:intracellular organelle lumen"/>
    <property type="evidence" value="ECO:0007669"/>
    <property type="project" value="UniProtKB-ARBA"/>
</dbReference>
<keyword evidence="1" id="KW-0479">Metal-binding</keyword>
<sequence>MASSLALEFEFNKKSQICVVGYDTAWIDVYAMIKCSLDLDDIEIKYLDDENDEFRWLLKPKTLTEQMINLSSEEEYVQAREVARKSGDVLKFTVYDPKSGIQKEPVTQTRAVSKPTPNSRYDPVTGCALSGAKMSGKNEVKPLASISISQDTLGETKRPPDKFVNNIVQDILQGLDGSIEIDEETEEMKATQKKIRQGIKQKVQSTNIEWSPSCKRIPKKIAQPNEEFVNKVVQGVLSGLNGSEIRSAREAAQVDYGMNFHIHEGVTCDACKKAIVGIRYKCGHCPDFDLCEKCEASGTKHDENHVFLKIRKPAILGLGQRFDGQCIPLLEVPVYPTDENLTRWEQKKLKLRSENSSQNCQGGNETQVQGGET</sequence>
<dbReference type="InterPro" id="IPR000433">
    <property type="entry name" value="Znf_ZZ"/>
</dbReference>
<proteinExistence type="predicted"/>
<dbReference type="OrthoDB" id="2122982at2759"/>
<evidence type="ECO:0000256" key="5">
    <source>
        <dbReference type="SAM" id="MobiDB-lite"/>
    </source>
</evidence>
<dbReference type="AlphaFoldDB" id="A0A9Q0YK26"/>
<dbReference type="SMART" id="SM00291">
    <property type="entry name" value="ZnF_ZZ"/>
    <property type="match status" value="1"/>
</dbReference>
<dbReference type="EMBL" id="JAIZAY010000020">
    <property type="protein sequence ID" value="KAJ8022785.1"/>
    <property type="molecule type" value="Genomic_DNA"/>
</dbReference>
<dbReference type="Gene3D" id="3.30.60.90">
    <property type="match status" value="1"/>
</dbReference>
<dbReference type="Gene3D" id="3.10.20.90">
    <property type="entry name" value="Phosphatidylinositol 3-kinase Catalytic Subunit, Chain A, domain 1"/>
    <property type="match status" value="1"/>
</dbReference>
<evidence type="ECO:0000256" key="3">
    <source>
        <dbReference type="ARBA" id="ARBA00022833"/>
    </source>
</evidence>
<dbReference type="GO" id="GO:0043130">
    <property type="term" value="F:ubiquitin binding"/>
    <property type="evidence" value="ECO:0007669"/>
    <property type="project" value="TreeGrafter"/>
</dbReference>
<evidence type="ECO:0000256" key="4">
    <source>
        <dbReference type="PROSITE-ProRule" id="PRU00228"/>
    </source>
</evidence>
<evidence type="ECO:0000259" key="6">
    <source>
        <dbReference type="PROSITE" id="PS50135"/>
    </source>
</evidence>
<dbReference type="PANTHER" id="PTHR20930:SF2">
    <property type="entry name" value="NEXT TO BRCA1 GENE 1 PROTEIN"/>
    <property type="match status" value="1"/>
</dbReference>
<dbReference type="Pfam" id="PF00569">
    <property type="entry name" value="ZZ"/>
    <property type="match status" value="1"/>
</dbReference>